<dbReference type="EMBL" id="BJYK01000001">
    <property type="protein sequence ID" value="GEN79535.1"/>
    <property type="molecule type" value="Genomic_DNA"/>
</dbReference>
<feature type="domain" description="ABC transporter" evidence="4">
    <location>
        <begin position="25"/>
        <end position="266"/>
    </location>
</feature>
<dbReference type="SUPFAM" id="SSF52540">
    <property type="entry name" value="P-loop containing nucleoside triphosphate hydrolases"/>
    <property type="match status" value="1"/>
</dbReference>
<dbReference type="PROSITE" id="PS50893">
    <property type="entry name" value="ABC_TRANSPORTER_2"/>
    <property type="match status" value="1"/>
</dbReference>
<proteinExistence type="predicted"/>
<dbReference type="GO" id="GO:0016887">
    <property type="term" value="F:ATP hydrolysis activity"/>
    <property type="evidence" value="ECO:0007669"/>
    <property type="project" value="InterPro"/>
</dbReference>
<keyword evidence="6" id="KW-1185">Reference proteome</keyword>
<sequence>MSQSTLEGLHARSVPTAEFGHDALIVCDNVVRIYQTGRIEVQALQGLDLLVDEGEMVAVVGASGSGKSTLLAILSGIDVATAGRVRVGSWDLMTMTGSQRVAYRRSMVGFVWHQAARNLVPFLTGAQNVALPMNLAGMSRRRRRRRVADLLELTGVGHCAGRRPREMSGGEQQRVAVAVGLANAPRVLLADEPTGELDTATSQQVFDALRRANRELGATVVVVTHDPAVSSQVMRTVAIRDGRTSSEVLRRAAPGGEVDGVIAEEYAVMDRAGRVQVPREYREALQLSRRVRLALEAEHVTISPDRPAGHE</sequence>
<dbReference type="GO" id="GO:0005524">
    <property type="term" value="F:ATP binding"/>
    <property type="evidence" value="ECO:0007669"/>
    <property type="project" value="UniProtKB-KW"/>
</dbReference>
<evidence type="ECO:0000256" key="2">
    <source>
        <dbReference type="ARBA" id="ARBA00022741"/>
    </source>
</evidence>
<evidence type="ECO:0000256" key="3">
    <source>
        <dbReference type="ARBA" id="ARBA00022840"/>
    </source>
</evidence>
<organism evidence="5 6">
    <name type="scientific">Actinotalea fermentans</name>
    <dbReference type="NCBI Taxonomy" id="43671"/>
    <lineage>
        <taxon>Bacteria</taxon>
        <taxon>Bacillati</taxon>
        <taxon>Actinomycetota</taxon>
        <taxon>Actinomycetes</taxon>
        <taxon>Micrococcales</taxon>
        <taxon>Cellulomonadaceae</taxon>
        <taxon>Actinotalea</taxon>
    </lineage>
</organism>
<dbReference type="AlphaFoldDB" id="A0A511YWH5"/>
<keyword evidence="2" id="KW-0547">Nucleotide-binding</keyword>
<dbReference type="InterPro" id="IPR017911">
    <property type="entry name" value="MacB-like_ATP-bd"/>
</dbReference>
<dbReference type="SMART" id="SM00382">
    <property type="entry name" value="AAA"/>
    <property type="match status" value="1"/>
</dbReference>
<keyword evidence="3 5" id="KW-0067">ATP-binding</keyword>
<dbReference type="GO" id="GO:0005886">
    <property type="term" value="C:plasma membrane"/>
    <property type="evidence" value="ECO:0007669"/>
    <property type="project" value="TreeGrafter"/>
</dbReference>
<gene>
    <name evidence="5" type="ORF">AFE02nite_12690</name>
</gene>
<name>A0A511YWH5_9CELL</name>
<dbReference type="InterPro" id="IPR017871">
    <property type="entry name" value="ABC_transporter-like_CS"/>
</dbReference>
<dbReference type="PANTHER" id="PTHR24220">
    <property type="entry name" value="IMPORT ATP-BINDING PROTEIN"/>
    <property type="match status" value="1"/>
</dbReference>
<dbReference type="PANTHER" id="PTHR24220:SF685">
    <property type="entry name" value="ABC TRANSPORTER RELATED"/>
    <property type="match status" value="1"/>
</dbReference>
<dbReference type="Gene3D" id="3.40.50.300">
    <property type="entry name" value="P-loop containing nucleotide triphosphate hydrolases"/>
    <property type="match status" value="1"/>
</dbReference>
<keyword evidence="1" id="KW-0813">Transport</keyword>
<comment type="caution">
    <text evidence="5">The sequence shown here is derived from an EMBL/GenBank/DDBJ whole genome shotgun (WGS) entry which is preliminary data.</text>
</comment>
<dbReference type="InterPro" id="IPR003439">
    <property type="entry name" value="ABC_transporter-like_ATP-bd"/>
</dbReference>
<dbReference type="InterPro" id="IPR003593">
    <property type="entry name" value="AAA+_ATPase"/>
</dbReference>
<dbReference type="GO" id="GO:0022857">
    <property type="term" value="F:transmembrane transporter activity"/>
    <property type="evidence" value="ECO:0007669"/>
    <property type="project" value="TreeGrafter"/>
</dbReference>
<dbReference type="Pfam" id="PF00005">
    <property type="entry name" value="ABC_tran"/>
    <property type="match status" value="1"/>
</dbReference>
<evidence type="ECO:0000313" key="5">
    <source>
        <dbReference type="EMBL" id="GEN79535.1"/>
    </source>
</evidence>
<dbReference type="OrthoDB" id="9802264at2"/>
<protein>
    <submittedName>
        <fullName evidence="5">ABC transporter ATP-binding protein</fullName>
    </submittedName>
</protein>
<evidence type="ECO:0000313" key="6">
    <source>
        <dbReference type="Proteomes" id="UP000321484"/>
    </source>
</evidence>
<reference evidence="5 6" key="1">
    <citation type="submission" date="2019-07" db="EMBL/GenBank/DDBJ databases">
        <title>Whole genome shotgun sequence of Actinotalea fermentans NBRC 105374.</title>
        <authorList>
            <person name="Hosoyama A."/>
            <person name="Uohara A."/>
            <person name="Ohji S."/>
            <person name="Ichikawa N."/>
        </authorList>
    </citation>
    <scope>NUCLEOTIDE SEQUENCE [LARGE SCALE GENOMIC DNA]</scope>
    <source>
        <strain evidence="5 6">NBRC 105374</strain>
    </source>
</reference>
<dbReference type="RefSeq" id="WP_034249557.1">
    <property type="nucleotide sequence ID" value="NZ_BJYK01000001.1"/>
</dbReference>
<accession>A0A511YWH5</accession>
<dbReference type="Proteomes" id="UP000321484">
    <property type="component" value="Unassembled WGS sequence"/>
</dbReference>
<dbReference type="InterPro" id="IPR015854">
    <property type="entry name" value="ABC_transpr_LolD-like"/>
</dbReference>
<dbReference type="InterPro" id="IPR027417">
    <property type="entry name" value="P-loop_NTPase"/>
</dbReference>
<dbReference type="CDD" id="cd03255">
    <property type="entry name" value="ABC_MJ0796_LolCDE_FtsE"/>
    <property type="match status" value="1"/>
</dbReference>
<dbReference type="PROSITE" id="PS00211">
    <property type="entry name" value="ABC_TRANSPORTER_1"/>
    <property type="match status" value="1"/>
</dbReference>
<evidence type="ECO:0000256" key="1">
    <source>
        <dbReference type="ARBA" id="ARBA00022448"/>
    </source>
</evidence>
<evidence type="ECO:0000259" key="4">
    <source>
        <dbReference type="PROSITE" id="PS50893"/>
    </source>
</evidence>